<name>A0ABU8J7G6_9GAMM</name>
<evidence type="ECO:0000256" key="3">
    <source>
        <dbReference type="ARBA" id="ARBA00022729"/>
    </source>
</evidence>
<dbReference type="InterPro" id="IPR036937">
    <property type="entry name" value="Adhesion_dom_fimbrial_sf"/>
</dbReference>
<dbReference type="InterPro" id="IPR050263">
    <property type="entry name" value="Bact_Fimbrial_Adh_Pro"/>
</dbReference>
<keyword evidence="8" id="KW-1185">Reference proteome</keyword>
<evidence type="ECO:0000256" key="5">
    <source>
        <dbReference type="SAM" id="SignalP"/>
    </source>
</evidence>
<evidence type="ECO:0000256" key="2">
    <source>
        <dbReference type="ARBA" id="ARBA00006671"/>
    </source>
</evidence>
<dbReference type="Proteomes" id="UP001381174">
    <property type="component" value="Unassembled WGS sequence"/>
</dbReference>
<evidence type="ECO:0000259" key="6">
    <source>
        <dbReference type="Pfam" id="PF00419"/>
    </source>
</evidence>
<dbReference type="PANTHER" id="PTHR33420">
    <property type="entry name" value="FIMBRIAL SUBUNIT ELFA-RELATED"/>
    <property type="match status" value="1"/>
</dbReference>
<evidence type="ECO:0000313" key="7">
    <source>
        <dbReference type="EMBL" id="MEI7035467.1"/>
    </source>
</evidence>
<gene>
    <name evidence="7" type="ORF">WAT24_01710</name>
</gene>
<proteinExistence type="inferred from homology"/>
<organism evidence="7 8">
    <name type="scientific">Fulvimonas yonginensis</name>
    <dbReference type="NCBI Taxonomy" id="1495200"/>
    <lineage>
        <taxon>Bacteria</taxon>
        <taxon>Pseudomonadati</taxon>
        <taxon>Pseudomonadota</taxon>
        <taxon>Gammaproteobacteria</taxon>
        <taxon>Lysobacterales</taxon>
        <taxon>Rhodanobacteraceae</taxon>
        <taxon>Fulvimonas</taxon>
    </lineage>
</organism>
<sequence>MYASLRHRATRLSPSGSRRSRGAALRLAAVLALLAAPLLAHADCRFDKINGNNSGNGNRYTSSPVNFAVAGTITVPFDYAYGTVLGSPVSAQPTNPPDATCDPGTQYGVENLFAGTATGSPSYIYPTNVPGVGYQLIHNDAPNAYMSPYPQNTTSGGSSTYNVGSTLQFVQTGPIANGATIPAGTIANWRWGSIVPEYFVLTNSVTFLAPACKVTTQAIAVTLPTVTTGSFAGKDSTTGATPFSIQLTCPSGSSATLKIQLDAQAGTAPGYTTVLVNQGTAGGIGVELKDRNGIPVTYGQAATVGTTVAGSMTLPYTAQYHATASMVTGGTVKATATFTLSYQ</sequence>
<comment type="subcellular location">
    <subcellularLocation>
        <location evidence="1">Fimbrium</location>
    </subcellularLocation>
</comment>
<dbReference type="EMBL" id="JBBBNY010000001">
    <property type="protein sequence ID" value="MEI7035467.1"/>
    <property type="molecule type" value="Genomic_DNA"/>
</dbReference>
<comment type="caution">
    <text evidence="7">The sequence shown here is derived from an EMBL/GenBank/DDBJ whole genome shotgun (WGS) entry which is preliminary data.</text>
</comment>
<dbReference type="Gene3D" id="2.60.40.3310">
    <property type="match status" value="1"/>
</dbReference>
<keyword evidence="3 5" id="KW-0732">Signal</keyword>
<keyword evidence="4" id="KW-0281">Fimbrium</keyword>
<evidence type="ECO:0000256" key="4">
    <source>
        <dbReference type="ARBA" id="ARBA00023263"/>
    </source>
</evidence>
<comment type="similarity">
    <text evidence="2">Belongs to the fimbrial protein family.</text>
</comment>
<dbReference type="InterPro" id="IPR000259">
    <property type="entry name" value="Adhesion_dom_fimbrial"/>
</dbReference>
<feature type="domain" description="Fimbrial-type adhesion" evidence="6">
    <location>
        <begin position="208"/>
        <end position="343"/>
    </location>
</feature>
<feature type="chain" id="PRO_5045648740" evidence="5">
    <location>
        <begin position="43"/>
        <end position="343"/>
    </location>
</feature>
<evidence type="ECO:0000256" key="1">
    <source>
        <dbReference type="ARBA" id="ARBA00004561"/>
    </source>
</evidence>
<dbReference type="InterPro" id="IPR008966">
    <property type="entry name" value="Adhesion_dom_sf"/>
</dbReference>
<dbReference type="PANTHER" id="PTHR33420:SF3">
    <property type="entry name" value="FIMBRIAL SUBUNIT ELFA"/>
    <property type="match status" value="1"/>
</dbReference>
<feature type="signal peptide" evidence="5">
    <location>
        <begin position="1"/>
        <end position="42"/>
    </location>
</feature>
<dbReference type="Gene3D" id="2.60.40.1090">
    <property type="entry name" value="Fimbrial-type adhesion domain"/>
    <property type="match status" value="1"/>
</dbReference>
<protein>
    <submittedName>
        <fullName evidence="7">Fimbrial protein</fullName>
    </submittedName>
</protein>
<dbReference type="Pfam" id="PF00419">
    <property type="entry name" value="Fimbrial"/>
    <property type="match status" value="1"/>
</dbReference>
<dbReference type="RefSeq" id="WP_336806076.1">
    <property type="nucleotide sequence ID" value="NZ_JBBBNY010000001.1"/>
</dbReference>
<evidence type="ECO:0000313" key="8">
    <source>
        <dbReference type="Proteomes" id="UP001381174"/>
    </source>
</evidence>
<accession>A0ABU8J7G6</accession>
<dbReference type="SUPFAM" id="SSF49401">
    <property type="entry name" value="Bacterial adhesins"/>
    <property type="match status" value="1"/>
</dbReference>
<reference evidence="7 8" key="1">
    <citation type="journal article" date="2014" name="Int. J. Syst. Evol. Microbiol.">
        <title>Fulvimonas yonginensis sp. nov., isolated from greenhouse soil, and emended description of the genus Fulvimonas.</title>
        <authorList>
            <person name="Ahn J.H."/>
            <person name="Kim S.J."/>
            <person name="Weon H.Y."/>
            <person name="Hong S.B."/>
            <person name="Seok S.J."/>
            <person name="Kwon S.W."/>
        </authorList>
    </citation>
    <scope>NUCLEOTIDE SEQUENCE [LARGE SCALE GENOMIC DNA]</scope>
    <source>
        <strain evidence="7 8">KACC 16952</strain>
    </source>
</reference>